<dbReference type="EMBL" id="JACCJC010000115">
    <property type="protein sequence ID" value="KAF6224612.1"/>
    <property type="molecule type" value="Genomic_DNA"/>
</dbReference>
<gene>
    <name evidence="1" type="ORF">HO173_012955</name>
</gene>
<dbReference type="AlphaFoldDB" id="A0A8H6CJE3"/>
<keyword evidence="2" id="KW-1185">Reference proteome</keyword>
<organism evidence="1 2">
    <name type="scientific">Letharia columbiana</name>
    <dbReference type="NCBI Taxonomy" id="112416"/>
    <lineage>
        <taxon>Eukaryota</taxon>
        <taxon>Fungi</taxon>
        <taxon>Dikarya</taxon>
        <taxon>Ascomycota</taxon>
        <taxon>Pezizomycotina</taxon>
        <taxon>Lecanoromycetes</taxon>
        <taxon>OSLEUM clade</taxon>
        <taxon>Lecanoromycetidae</taxon>
        <taxon>Lecanorales</taxon>
        <taxon>Lecanorineae</taxon>
        <taxon>Parmeliaceae</taxon>
        <taxon>Letharia</taxon>
    </lineage>
</organism>
<sequence>MGIYQDLTIAHDWALPVLTIFSHEDYSIYIEFRKWHTLFLTKVQEGLRWGKISQNSAFAKKRVGIALFVICKSQSGKMLG</sequence>
<dbReference type="GeneID" id="59294587"/>
<comment type="caution">
    <text evidence="1">The sequence shown here is derived from an EMBL/GenBank/DDBJ whole genome shotgun (WGS) entry which is preliminary data.</text>
</comment>
<accession>A0A8H6CJE3</accession>
<proteinExistence type="predicted"/>
<reference evidence="1 2" key="1">
    <citation type="journal article" date="2020" name="Genomics">
        <title>Complete, high-quality genomes from long-read metagenomic sequencing of two wolf lichen thalli reveals enigmatic genome architecture.</title>
        <authorList>
            <person name="McKenzie S.K."/>
            <person name="Walston R.F."/>
            <person name="Allen J.L."/>
        </authorList>
    </citation>
    <scope>NUCLEOTIDE SEQUENCE [LARGE SCALE GENOMIC DNA]</scope>
    <source>
        <strain evidence="1">WasteWater2</strain>
    </source>
</reference>
<protein>
    <submittedName>
        <fullName evidence="1">Uncharacterized protein</fullName>
    </submittedName>
</protein>
<dbReference type="RefSeq" id="XP_037158310.1">
    <property type="nucleotide sequence ID" value="XM_037314784.1"/>
</dbReference>
<dbReference type="Proteomes" id="UP000578531">
    <property type="component" value="Unassembled WGS sequence"/>
</dbReference>
<evidence type="ECO:0000313" key="2">
    <source>
        <dbReference type="Proteomes" id="UP000578531"/>
    </source>
</evidence>
<name>A0A8H6CJE3_9LECA</name>
<evidence type="ECO:0000313" key="1">
    <source>
        <dbReference type="EMBL" id="KAF6224612.1"/>
    </source>
</evidence>